<evidence type="ECO:0000313" key="10">
    <source>
        <dbReference type="Proteomes" id="UP000825935"/>
    </source>
</evidence>
<evidence type="ECO:0000256" key="6">
    <source>
        <dbReference type="ARBA" id="ARBA00023157"/>
    </source>
</evidence>
<dbReference type="PANTHER" id="PTHR42737:SF2">
    <property type="entry name" value="GLUTATHIONE REDUCTASE"/>
    <property type="match status" value="1"/>
</dbReference>
<keyword evidence="4" id="KW-0274">FAD</keyword>
<dbReference type="InterPro" id="IPR046952">
    <property type="entry name" value="GSHR/TRXR-like"/>
</dbReference>
<dbReference type="InterPro" id="IPR023753">
    <property type="entry name" value="FAD/NAD-binding_dom"/>
</dbReference>
<keyword evidence="7" id="KW-0676">Redox-active center</keyword>
<keyword evidence="5" id="KW-0560">Oxidoreductase</keyword>
<comment type="similarity">
    <text evidence="2">Belongs to the class-I pyridine nucleotide-disulfide oxidoreductase family.</text>
</comment>
<keyword evidence="10" id="KW-1185">Reference proteome</keyword>
<dbReference type="Proteomes" id="UP000825935">
    <property type="component" value="Chromosome 9"/>
</dbReference>
<dbReference type="EMBL" id="CM035414">
    <property type="protein sequence ID" value="KAH7429180.1"/>
    <property type="molecule type" value="Genomic_DNA"/>
</dbReference>
<organism evidence="9 10">
    <name type="scientific">Ceratopteris richardii</name>
    <name type="common">Triangle waterfern</name>
    <dbReference type="NCBI Taxonomy" id="49495"/>
    <lineage>
        <taxon>Eukaryota</taxon>
        <taxon>Viridiplantae</taxon>
        <taxon>Streptophyta</taxon>
        <taxon>Embryophyta</taxon>
        <taxon>Tracheophyta</taxon>
        <taxon>Polypodiopsida</taxon>
        <taxon>Polypodiidae</taxon>
        <taxon>Polypodiales</taxon>
        <taxon>Pteridineae</taxon>
        <taxon>Pteridaceae</taxon>
        <taxon>Parkerioideae</taxon>
        <taxon>Ceratopteris</taxon>
    </lineage>
</organism>
<protein>
    <recommendedName>
        <fullName evidence="8">FAD/NAD(P)-binding domain-containing protein</fullName>
    </recommendedName>
</protein>
<evidence type="ECO:0000256" key="7">
    <source>
        <dbReference type="ARBA" id="ARBA00023284"/>
    </source>
</evidence>
<dbReference type="OrthoDB" id="5956163at2759"/>
<comment type="cofactor">
    <cofactor evidence="1">
        <name>FAD</name>
        <dbReference type="ChEBI" id="CHEBI:57692"/>
    </cofactor>
</comment>
<dbReference type="GO" id="GO:0005739">
    <property type="term" value="C:mitochondrion"/>
    <property type="evidence" value="ECO:0007669"/>
    <property type="project" value="TreeGrafter"/>
</dbReference>
<dbReference type="GO" id="GO:0004362">
    <property type="term" value="F:glutathione-disulfide reductase (NADPH) activity"/>
    <property type="evidence" value="ECO:0007669"/>
    <property type="project" value="TreeGrafter"/>
</dbReference>
<dbReference type="PRINTS" id="PR00411">
    <property type="entry name" value="PNDRDTASEI"/>
</dbReference>
<dbReference type="GO" id="GO:0005829">
    <property type="term" value="C:cytosol"/>
    <property type="evidence" value="ECO:0007669"/>
    <property type="project" value="TreeGrafter"/>
</dbReference>
<dbReference type="GO" id="GO:0050660">
    <property type="term" value="F:flavin adenine dinucleotide binding"/>
    <property type="evidence" value="ECO:0007669"/>
    <property type="project" value="InterPro"/>
</dbReference>
<name>A0A8T2U3R4_CERRI</name>
<comment type="caution">
    <text evidence="9">The sequence shown here is derived from an EMBL/GenBank/DDBJ whole genome shotgun (WGS) entry which is preliminary data.</text>
</comment>
<evidence type="ECO:0000313" key="9">
    <source>
        <dbReference type="EMBL" id="KAH7429180.1"/>
    </source>
</evidence>
<dbReference type="PROSITE" id="PS00076">
    <property type="entry name" value="PYRIDINE_REDOX_1"/>
    <property type="match status" value="1"/>
</dbReference>
<reference evidence="9" key="1">
    <citation type="submission" date="2021-08" db="EMBL/GenBank/DDBJ databases">
        <title>WGS assembly of Ceratopteris richardii.</title>
        <authorList>
            <person name="Marchant D.B."/>
            <person name="Chen G."/>
            <person name="Jenkins J."/>
            <person name="Shu S."/>
            <person name="Leebens-Mack J."/>
            <person name="Grimwood J."/>
            <person name="Schmutz J."/>
            <person name="Soltis P."/>
            <person name="Soltis D."/>
            <person name="Chen Z.-H."/>
        </authorList>
    </citation>
    <scope>NUCLEOTIDE SEQUENCE</scope>
    <source>
        <strain evidence="9">Whitten #5841</strain>
        <tissue evidence="9">Leaf</tissue>
    </source>
</reference>
<dbReference type="InterPro" id="IPR012999">
    <property type="entry name" value="Pyr_OxRdtase_I_AS"/>
</dbReference>
<accession>A0A8T2U3R4</accession>
<dbReference type="GO" id="GO:0045454">
    <property type="term" value="P:cell redox homeostasis"/>
    <property type="evidence" value="ECO:0007669"/>
    <property type="project" value="InterPro"/>
</dbReference>
<dbReference type="InterPro" id="IPR036188">
    <property type="entry name" value="FAD/NAD-bd_sf"/>
</dbReference>
<keyword evidence="3" id="KW-0285">Flavoprotein</keyword>
<evidence type="ECO:0000256" key="5">
    <source>
        <dbReference type="ARBA" id="ARBA00023002"/>
    </source>
</evidence>
<gene>
    <name evidence="9" type="ORF">KP509_09G034100</name>
</gene>
<dbReference type="SUPFAM" id="SSF51905">
    <property type="entry name" value="FAD/NAD(P)-binding domain"/>
    <property type="match status" value="1"/>
</dbReference>
<dbReference type="GO" id="GO:0034599">
    <property type="term" value="P:cellular response to oxidative stress"/>
    <property type="evidence" value="ECO:0007669"/>
    <property type="project" value="TreeGrafter"/>
</dbReference>
<evidence type="ECO:0000259" key="8">
    <source>
        <dbReference type="Pfam" id="PF07992"/>
    </source>
</evidence>
<evidence type="ECO:0000256" key="1">
    <source>
        <dbReference type="ARBA" id="ARBA00001974"/>
    </source>
</evidence>
<evidence type="ECO:0000256" key="2">
    <source>
        <dbReference type="ARBA" id="ARBA00007532"/>
    </source>
</evidence>
<dbReference type="Gene3D" id="3.50.50.60">
    <property type="entry name" value="FAD/NAD(P)-binding domain"/>
    <property type="match status" value="1"/>
</dbReference>
<feature type="domain" description="FAD/NAD(P)-binding" evidence="8">
    <location>
        <begin position="5"/>
        <end position="168"/>
    </location>
</feature>
<proteinExistence type="inferred from homology"/>
<keyword evidence="6" id="KW-1015">Disulfide bond</keyword>
<dbReference type="AlphaFoldDB" id="A0A8T2U3R4"/>
<dbReference type="Pfam" id="PF07992">
    <property type="entry name" value="Pyr_redox_2"/>
    <property type="match status" value="1"/>
</dbReference>
<dbReference type="GO" id="GO:0006749">
    <property type="term" value="P:glutathione metabolic process"/>
    <property type="evidence" value="ECO:0007669"/>
    <property type="project" value="TreeGrafter"/>
</dbReference>
<evidence type="ECO:0000256" key="4">
    <source>
        <dbReference type="ARBA" id="ARBA00022827"/>
    </source>
</evidence>
<dbReference type="PANTHER" id="PTHR42737">
    <property type="entry name" value="GLUTATHIONE REDUCTASE"/>
    <property type="match status" value="1"/>
</dbReference>
<evidence type="ECO:0000256" key="3">
    <source>
        <dbReference type="ARBA" id="ARBA00022630"/>
    </source>
</evidence>
<dbReference type="OMA" id="CIAIRAS"/>
<sequence>MSAGHGAKVAICELPFHPISSEKLGGCGGTCVIRGCVPKKILVYGSSFHGEFEDSKNFGWDMPGEITFDWKRLIENKTKEITRLNGVYKRILANAGVTLFEGAGKIIDPHTVEVHLTTGEIKRFTTKHILIATGSSAVLLDIPGKELAITSDHALSLEDFPRRSVIEGNST</sequence>